<dbReference type="OrthoDB" id="372421at2759"/>
<organism evidence="2 3">
    <name type="scientific">Cystoisospora suis</name>
    <dbReference type="NCBI Taxonomy" id="483139"/>
    <lineage>
        <taxon>Eukaryota</taxon>
        <taxon>Sar</taxon>
        <taxon>Alveolata</taxon>
        <taxon>Apicomplexa</taxon>
        <taxon>Conoidasida</taxon>
        <taxon>Coccidia</taxon>
        <taxon>Eucoccidiorida</taxon>
        <taxon>Eimeriorina</taxon>
        <taxon>Sarcocystidae</taxon>
        <taxon>Cystoisospora</taxon>
    </lineage>
</organism>
<dbReference type="GeneID" id="94429321"/>
<feature type="compositionally biased region" description="Acidic residues" evidence="1">
    <location>
        <begin position="14"/>
        <end position="29"/>
    </location>
</feature>
<gene>
    <name evidence="2" type="ORF">CSUI_005944</name>
</gene>
<dbReference type="Proteomes" id="UP000221165">
    <property type="component" value="Unassembled WGS sequence"/>
</dbReference>
<comment type="caution">
    <text evidence="2">The sequence shown here is derived from an EMBL/GenBank/DDBJ whole genome shotgun (WGS) entry which is preliminary data.</text>
</comment>
<dbReference type="AlphaFoldDB" id="A0A2C6KS23"/>
<accession>A0A2C6KS23</accession>
<feature type="non-terminal residue" evidence="2">
    <location>
        <position position="283"/>
    </location>
</feature>
<feature type="region of interest" description="Disordered" evidence="1">
    <location>
        <begin position="204"/>
        <end position="244"/>
    </location>
</feature>
<dbReference type="Gene3D" id="3.40.50.1010">
    <property type="entry name" value="5'-nuclease"/>
    <property type="match status" value="1"/>
</dbReference>
<name>A0A2C6KS23_9APIC</name>
<evidence type="ECO:0000256" key="1">
    <source>
        <dbReference type="SAM" id="MobiDB-lite"/>
    </source>
</evidence>
<dbReference type="RefSeq" id="XP_067921917.1">
    <property type="nucleotide sequence ID" value="XM_068066110.1"/>
</dbReference>
<feature type="compositionally biased region" description="Low complexity" evidence="1">
    <location>
        <begin position="214"/>
        <end position="223"/>
    </location>
</feature>
<feature type="region of interest" description="Disordered" evidence="1">
    <location>
        <begin position="1"/>
        <end position="61"/>
    </location>
</feature>
<dbReference type="EMBL" id="MIGC01002945">
    <property type="protein sequence ID" value="PHJ20227.1"/>
    <property type="molecule type" value="Genomic_DNA"/>
</dbReference>
<reference evidence="2 3" key="1">
    <citation type="journal article" date="2017" name="Int. J. Parasitol.">
        <title>The genome of the protozoan parasite Cystoisospora suis and a reverse vaccinology approach to identify vaccine candidates.</title>
        <authorList>
            <person name="Palmieri N."/>
            <person name="Shrestha A."/>
            <person name="Ruttkowski B."/>
            <person name="Beck T."/>
            <person name="Vogl C."/>
            <person name="Tomley F."/>
            <person name="Blake D.P."/>
            <person name="Joachim A."/>
        </authorList>
    </citation>
    <scope>NUCLEOTIDE SEQUENCE [LARGE SCALE GENOMIC DNA]</scope>
    <source>
        <strain evidence="2 3">Wien I</strain>
    </source>
</reference>
<dbReference type="VEuPathDB" id="ToxoDB:CSUI_005944"/>
<protein>
    <submittedName>
        <fullName evidence="2">Rnb family domain-containing protein</fullName>
    </submittedName>
</protein>
<evidence type="ECO:0000313" key="2">
    <source>
        <dbReference type="EMBL" id="PHJ20227.1"/>
    </source>
</evidence>
<proteinExistence type="predicted"/>
<sequence length="283" mass="32794">MEEGKKMVKRKIQEEEEDDEEEEDQEEQQEWLHPEREVEETDTSDNEEEEDDQTRGMGGRTDNRRLITFLKATRRGKIRKIVREIYLRDDIPCGLRGCCFCYPEPEDDRREEEDHDGSIQGGRINEIERRGEGGGRGDRGVLNMDERILIFDSQALLDHIDFLQEDPSATNCLILSSVLSQVKHTNVQTYSTLRALCRQSTEEDEDAGKENFSSRHLSSSSNSLKAGNERGSIASSSSSSSSSRPFFIFSNEFFRPTFVDRREEETLEEKDRRGMWKAARWYS</sequence>
<feature type="region of interest" description="Disordered" evidence="1">
    <location>
        <begin position="106"/>
        <end position="139"/>
    </location>
</feature>
<evidence type="ECO:0000313" key="3">
    <source>
        <dbReference type="Proteomes" id="UP000221165"/>
    </source>
</evidence>
<feature type="compositionally biased region" description="Acidic residues" evidence="1">
    <location>
        <begin position="37"/>
        <end position="52"/>
    </location>
</feature>
<feature type="compositionally biased region" description="Acidic residues" evidence="1">
    <location>
        <begin position="106"/>
        <end position="115"/>
    </location>
</feature>
<keyword evidence="3" id="KW-1185">Reference proteome</keyword>
<feature type="compositionally biased region" description="Basic and acidic residues" evidence="1">
    <location>
        <begin position="125"/>
        <end position="139"/>
    </location>
</feature>